<organism evidence="2 3">
    <name type="scientific">Candidatus Portnoybacteria bacterium RBG_13_41_18</name>
    <dbReference type="NCBI Taxonomy" id="1801991"/>
    <lineage>
        <taxon>Bacteria</taxon>
        <taxon>Candidatus Portnoyibacteriota</taxon>
    </lineage>
</organism>
<dbReference type="AlphaFoldDB" id="A0A1G2FA54"/>
<dbReference type="EMBL" id="MHMV01000021">
    <property type="protein sequence ID" value="OGZ34488.1"/>
    <property type="molecule type" value="Genomic_DNA"/>
</dbReference>
<name>A0A1G2FA54_9BACT</name>
<accession>A0A1G2FA54</accession>
<dbReference type="Gene3D" id="3.40.10.10">
    <property type="entry name" value="DNA Methylphosphotriester Repair Domain"/>
    <property type="match status" value="1"/>
</dbReference>
<sequence length="159" mass="17480">MSTEKQTEKQNIVQLTWYGRAGEWAKKNQGDIVLVVGFILVAVISFGVGILSAPGLTKNPLIIENQEASISEMINSDQGSETGNTVEDQNTTQTSLTSDKGILVASKNGTKYYWPWSSWAKRIKPENLIWFKSEADAQKAGFSKSADFDEIAPAGYKTQ</sequence>
<keyword evidence="1" id="KW-1133">Transmembrane helix</keyword>
<proteinExistence type="predicted"/>
<keyword evidence="1" id="KW-0472">Membrane</keyword>
<feature type="transmembrane region" description="Helical" evidence="1">
    <location>
        <begin position="32"/>
        <end position="53"/>
    </location>
</feature>
<protein>
    <submittedName>
        <fullName evidence="2">Uncharacterized protein</fullName>
    </submittedName>
</protein>
<gene>
    <name evidence="2" type="ORF">A2174_02605</name>
</gene>
<evidence type="ECO:0000256" key="1">
    <source>
        <dbReference type="SAM" id="Phobius"/>
    </source>
</evidence>
<dbReference type="SUPFAM" id="SSF57884">
    <property type="entry name" value="Ada DNA repair protein, N-terminal domain (N-Ada 10)"/>
    <property type="match status" value="1"/>
</dbReference>
<evidence type="ECO:0000313" key="3">
    <source>
        <dbReference type="Proteomes" id="UP000177725"/>
    </source>
</evidence>
<dbReference type="InterPro" id="IPR035451">
    <property type="entry name" value="Ada-like_dom_sf"/>
</dbReference>
<dbReference type="Proteomes" id="UP000177725">
    <property type="component" value="Unassembled WGS sequence"/>
</dbReference>
<reference evidence="2 3" key="1">
    <citation type="journal article" date="2016" name="Nat. Commun.">
        <title>Thousands of microbial genomes shed light on interconnected biogeochemical processes in an aquifer system.</title>
        <authorList>
            <person name="Anantharaman K."/>
            <person name="Brown C.T."/>
            <person name="Hug L.A."/>
            <person name="Sharon I."/>
            <person name="Castelle C.J."/>
            <person name="Probst A.J."/>
            <person name="Thomas B.C."/>
            <person name="Singh A."/>
            <person name="Wilkins M.J."/>
            <person name="Karaoz U."/>
            <person name="Brodie E.L."/>
            <person name="Williams K.H."/>
            <person name="Hubbard S.S."/>
            <person name="Banfield J.F."/>
        </authorList>
    </citation>
    <scope>NUCLEOTIDE SEQUENCE [LARGE SCALE GENOMIC DNA]</scope>
</reference>
<evidence type="ECO:0000313" key="2">
    <source>
        <dbReference type="EMBL" id="OGZ34488.1"/>
    </source>
</evidence>
<keyword evidence="1" id="KW-0812">Transmembrane</keyword>
<comment type="caution">
    <text evidence="2">The sequence shown here is derived from an EMBL/GenBank/DDBJ whole genome shotgun (WGS) entry which is preliminary data.</text>
</comment>